<dbReference type="GO" id="GO:0016747">
    <property type="term" value="F:acyltransferase activity, transferring groups other than amino-acyl groups"/>
    <property type="evidence" value="ECO:0007669"/>
    <property type="project" value="InterPro"/>
</dbReference>
<protein>
    <submittedName>
        <fullName evidence="4">Acetyltransferase (GNAT) family protein</fullName>
    </submittedName>
</protein>
<feature type="domain" description="N-acetyltransferase" evidence="3">
    <location>
        <begin position="26"/>
        <end position="171"/>
    </location>
</feature>
<dbReference type="PANTHER" id="PTHR43877:SF2">
    <property type="entry name" value="AMINOALKYLPHOSPHONATE N-ACETYLTRANSFERASE-RELATED"/>
    <property type="match status" value="1"/>
</dbReference>
<dbReference type="STRING" id="443156.SAMN04489867_0923"/>
<dbReference type="EMBL" id="LT629711">
    <property type="protein sequence ID" value="SDO91153.1"/>
    <property type="molecule type" value="Genomic_DNA"/>
</dbReference>
<dbReference type="SUPFAM" id="SSF55729">
    <property type="entry name" value="Acyl-CoA N-acyltransferases (Nat)"/>
    <property type="match status" value="1"/>
</dbReference>
<evidence type="ECO:0000313" key="4">
    <source>
        <dbReference type="EMBL" id="SDO91153.1"/>
    </source>
</evidence>
<evidence type="ECO:0000256" key="2">
    <source>
        <dbReference type="ARBA" id="ARBA00023315"/>
    </source>
</evidence>
<keyword evidence="5" id="KW-1185">Reference proteome</keyword>
<proteinExistence type="predicted"/>
<accession>A0A1H0NES3</accession>
<dbReference type="InterPro" id="IPR000182">
    <property type="entry name" value="GNAT_dom"/>
</dbReference>
<keyword evidence="2" id="KW-0012">Acyltransferase</keyword>
<dbReference type="Proteomes" id="UP000199077">
    <property type="component" value="Chromosome I"/>
</dbReference>
<evidence type="ECO:0000256" key="1">
    <source>
        <dbReference type="ARBA" id="ARBA00022679"/>
    </source>
</evidence>
<gene>
    <name evidence="4" type="ORF">SAMN04489867_0923</name>
</gene>
<sequence>MTASTTGSRPGPAGDWAVERVAFADTRVQALVTEVQAYYVQIYGGPDDSPVDPTEFDPPLGHFLLGLLDGSPVAMGGWRRRPELDELVGGRCAEVKRMFVSPTLRRRGLARLLLTALEDSARDADVEVLALETGSVQTEAIALYESAGYQPTARFGHYADSELARYYAKRL</sequence>
<dbReference type="InterPro" id="IPR016181">
    <property type="entry name" value="Acyl_CoA_acyltransferase"/>
</dbReference>
<dbReference type="PROSITE" id="PS51186">
    <property type="entry name" value="GNAT"/>
    <property type="match status" value="1"/>
</dbReference>
<dbReference type="Gene3D" id="3.40.630.30">
    <property type="match status" value="1"/>
</dbReference>
<dbReference type="InterPro" id="IPR050832">
    <property type="entry name" value="Bact_Acetyltransf"/>
</dbReference>
<dbReference type="Pfam" id="PF00583">
    <property type="entry name" value="Acetyltransf_1"/>
    <property type="match status" value="1"/>
</dbReference>
<keyword evidence="1 4" id="KW-0808">Transferase</keyword>
<dbReference type="RefSeq" id="WP_091782095.1">
    <property type="nucleotide sequence ID" value="NZ_LT629711.1"/>
</dbReference>
<dbReference type="OrthoDB" id="70840at2"/>
<name>A0A1H0NES3_9MICO</name>
<evidence type="ECO:0000313" key="5">
    <source>
        <dbReference type="Proteomes" id="UP000199077"/>
    </source>
</evidence>
<organism evidence="4 5">
    <name type="scientific">Pedococcus dokdonensis</name>
    <dbReference type="NCBI Taxonomy" id="443156"/>
    <lineage>
        <taxon>Bacteria</taxon>
        <taxon>Bacillati</taxon>
        <taxon>Actinomycetota</taxon>
        <taxon>Actinomycetes</taxon>
        <taxon>Micrococcales</taxon>
        <taxon>Intrasporangiaceae</taxon>
        <taxon>Pedococcus</taxon>
    </lineage>
</organism>
<reference evidence="5" key="1">
    <citation type="submission" date="2016-10" db="EMBL/GenBank/DDBJ databases">
        <authorList>
            <person name="Varghese N."/>
            <person name="Submissions S."/>
        </authorList>
    </citation>
    <scope>NUCLEOTIDE SEQUENCE [LARGE SCALE GENOMIC DNA]</scope>
    <source>
        <strain evidence="5">DSM 22329</strain>
    </source>
</reference>
<dbReference type="PANTHER" id="PTHR43877">
    <property type="entry name" value="AMINOALKYLPHOSPHONATE N-ACETYLTRANSFERASE-RELATED-RELATED"/>
    <property type="match status" value="1"/>
</dbReference>
<evidence type="ECO:0000259" key="3">
    <source>
        <dbReference type="PROSITE" id="PS51186"/>
    </source>
</evidence>
<dbReference type="AlphaFoldDB" id="A0A1H0NES3"/>